<feature type="binding site" evidence="3">
    <location>
        <position position="335"/>
    </location>
    <ligand>
        <name>CTP</name>
        <dbReference type="ChEBI" id="CHEBI:37563"/>
    </ligand>
</feature>
<evidence type="ECO:0000313" key="8">
    <source>
        <dbReference type="Proteomes" id="UP000002710"/>
    </source>
</evidence>
<dbReference type="GO" id="GO:0015937">
    <property type="term" value="P:coenzyme A biosynthetic process"/>
    <property type="evidence" value="ECO:0007669"/>
    <property type="project" value="UniProtKB-UniRule"/>
</dbReference>
<keyword evidence="2 3" id="KW-0456">Lyase</keyword>
<dbReference type="SUPFAM" id="SSF52507">
    <property type="entry name" value="Homo-oligomeric flavin-containing Cys decarboxylases, HFCD"/>
    <property type="match status" value="1"/>
</dbReference>
<dbReference type="Gene3D" id="3.40.50.10300">
    <property type="entry name" value="CoaB-like"/>
    <property type="match status" value="1"/>
</dbReference>
<dbReference type="HAMAP" id="MF_02225">
    <property type="entry name" value="CoaBC"/>
    <property type="match status" value="1"/>
</dbReference>
<dbReference type="GO" id="GO:0004632">
    <property type="term" value="F:phosphopantothenate--cysteine ligase activity"/>
    <property type="evidence" value="ECO:0007669"/>
    <property type="project" value="UniProtKB-UniRule"/>
</dbReference>
<dbReference type="EC" id="6.3.2.5" evidence="3"/>
<comment type="pathway">
    <text evidence="3 4">Cofactor biosynthesis; coenzyme A biosynthesis; CoA from (R)-pantothenate: step 3/5.</text>
</comment>
<feature type="domain" description="Flavoprotein" evidence="5">
    <location>
        <begin position="19"/>
        <end position="165"/>
    </location>
</feature>
<keyword evidence="3" id="KW-0460">Magnesium</keyword>
<dbReference type="GO" id="GO:0004633">
    <property type="term" value="F:phosphopantothenoylcysteine decarboxylase activity"/>
    <property type="evidence" value="ECO:0007669"/>
    <property type="project" value="UniProtKB-UniRule"/>
</dbReference>
<evidence type="ECO:0000313" key="7">
    <source>
        <dbReference type="EMBL" id="ABB36840.1"/>
    </source>
</evidence>
<dbReference type="Proteomes" id="UP000002710">
    <property type="component" value="Chromosome"/>
</dbReference>
<dbReference type="InterPro" id="IPR007085">
    <property type="entry name" value="DNA/pantothenate-metab_flavo_C"/>
</dbReference>
<dbReference type="KEGG" id="dde:Dde_0039"/>
<evidence type="ECO:0000259" key="6">
    <source>
        <dbReference type="Pfam" id="PF04127"/>
    </source>
</evidence>
<dbReference type="PANTHER" id="PTHR14359:SF6">
    <property type="entry name" value="PHOSPHOPANTOTHENOYLCYSTEINE DECARBOXYLASE"/>
    <property type="match status" value="1"/>
</dbReference>
<evidence type="ECO:0000256" key="4">
    <source>
        <dbReference type="RuleBase" id="RU364078"/>
    </source>
</evidence>
<feature type="domain" description="DNA/pantothenate metabolism flavoprotein C-terminal" evidence="6">
    <location>
        <begin position="196"/>
        <end position="407"/>
    </location>
</feature>
<dbReference type="GO" id="GO:0046872">
    <property type="term" value="F:metal ion binding"/>
    <property type="evidence" value="ECO:0007669"/>
    <property type="project" value="UniProtKB-KW"/>
</dbReference>
<comment type="cofactor">
    <cofactor evidence="3">
        <name>FMN</name>
        <dbReference type="ChEBI" id="CHEBI:58210"/>
    </cofactor>
    <text evidence="3">Binds 1 FMN per subunit.</text>
</comment>
<comment type="similarity">
    <text evidence="3 4">In the N-terminal section; belongs to the HFCD (homo-oligomeric flavin containing Cys decarboxylase) superfamily.</text>
</comment>
<comment type="pathway">
    <text evidence="3 4">Cofactor biosynthesis; coenzyme A biosynthesis; CoA from (R)-pantothenate: step 2/5.</text>
</comment>
<dbReference type="SUPFAM" id="SSF102645">
    <property type="entry name" value="CoaB-like"/>
    <property type="match status" value="1"/>
</dbReference>
<dbReference type="UniPathway" id="UPA00241">
    <property type="reaction ID" value="UER00353"/>
</dbReference>
<feature type="binding site" evidence="3">
    <location>
        <position position="349"/>
    </location>
    <ligand>
        <name>CTP</name>
        <dbReference type="ChEBI" id="CHEBI:37563"/>
    </ligand>
</feature>
<keyword evidence="3" id="KW-0511">Multifunctional enzyme</keyword>
<feature type="region of interest" description="Phosphopantothenoylcysteine decarboxylase" evidence="3">
    <location>
        <begin position="1"/>
        <end position="200"/>
    </location>
</feature>
<dbReference type="EC" id="4.1.1.36" evidence="3"/>
<comment type="catalytic activity">
    <reaction evidence="3 4">
        <text>(R)-4'-phosphopantothenate + L-cysteine + CTP = N-[(R)-4-phosphopantothenoyl]-L-cysteine + CMP + diphosphate + H(+)</text>
        <dbReference type="Rhea" id="RHEA:19397"/>
        <dbReference type="ChEBI" id="CHEBI:10986"/>
        <dbReference type="ChEBI" id="CHEBI:15378"/>
        <dbReference type="ChEBI" id="CHEBI:33019"/>
        <dbReference type="ChEBI" id="CHEBI:35235"/>
        <dbReference type="ChEBI" id="CHEBI:37563"/>
        <dbReference type="ChEBI" id="CHEBI:59458"/>
        <dbReference type="ChEBI" id="CHEBI:60377"/>
        <dbReference type="EC" id="6.3.2.5"/>
    </reaction>
</comment>
<dbReference type="AlphaFoldDB" id="Q317N6"/>
<dbReference type="HOGENOM" id="CLU_033319_0_1_7"/>
<feature type="binding site" evidence="3">
    <location>
        <position position="353"/>
    </location>
    <ligand>
        <name>CTP</name>
        <dbReference type="ChEBI" id="CHEBI:37563"/>
    </ligand>
</feature>
<comment type="cofactor">
    <cofactor evidence="3">
        <name>Mg(2+)</name>
        <dbReference type="ChEBI" id="CHEBI:18420"/>
    </cofactor>
</comment>
<comment type="function">
    <text evidence="4">Catalyzes two steps in the biosynthesis of coenzyme A. In the first step cysteine is conjugated to 4'-phosphopantothenate to form 4-phosphopantothenoylcysteine, in the latter compound is decarboxylated to form 4'-phosphopantotheine.</text>
</comment>
<dbReference type="InterPro" id="IPR035929">
    <property type="entry name" value="CoaB-like_sf"/>
</dbReference>
<dbReference type="InterPro" id="IPR036551">
    <property type="entry name" value="Flavin_trans-like"/>
</dbReference>
<evidence type="ECO:0000259" key="5">
    <source>
        <dbReference type="Pfam" id="PF02441"/>
    </source>
</evidence>
<dbReference type="GO" id="GO:0010181">
    <property type="term" value="F:FMN binding"/>
    <property type="evidence" value="ECO:0007669"/>
    <property type="project" value="UniProtKB-UniRule"/>
</dbReference>
<evidence type="ECO:0000256" key="1">
    <source>
        <dbReference type="ARBA" id="ARBA00022793"/>
    </source>
</evidence>
<dbReference type="InterPro" id="IPR005252">
    <property type="entry name" value="CoaBC"/>
</dbReference>
<name>Q317N6_OLEA2</name>
<comment type="catalytic activity">
    <reaction evidence="3 4">
        <text>N-[(R)-4-phosphopantothenoyl]-L-cysteine + H(+) = (R)-4'-phosphopantetheine + CO2</text>
        <dbReference type="Rhea" id="RHEA:16793"/>
        <dbReference type="ChEBI" id="CHEBI:15378"/>
        <dbReference type="ChEBI" id="CHEBI:16526"/>
        <dbReference type="ChEBI" id="CHEBI:59458"/>
        <dbReference type="ChEBI" id="CHEBI:61723"/>
        <dbReference type="EC" id="4.1.1.36"/>
    </reaction>
</comment>
<organism evidence="7 8">
    <name type="scientific">Oleidesulfovibrio alaskensis (strain ATCC BAA-1058 / DSM 17464 / G20)</name>
    <name type="common">Desulfovibrio alaskensis</name>
    <dbReference type="NCBI Taxonomy" id="207559"/>
    <lineage>
        <taxon>Bacteria</taxon>
        <taxon>Pseudomonadati</taxon>
        <taxon>Thermodesulfobacteriota</taxon>
        <taxon>Desulfovibrionia</taxon>
        <taxon>Desulfovibrionales</taxon>
        <taxon>Desulfovibrionaceae</taxon>
        <taxon>Oleidesulfovibrio</taxon>
    </lineage>
</organism>
<keyword evidence="3 4" id="KW-0288">FMN</keyword>
<dbReference type="STRING" id="207559.Dde_0039"/>
<dbReference type="eggNOG" id="COG0452">
    <property type="taxonomic scope" value="Bacteria"/>
</dbReference>
<keyword evidence="3" id="KW-0479">Metal-binding</keyword>
<feature type="region of interest" description="Phosphopantothenate--cysteine ligase" evidence="3">
    <location>
        <begin position="201"/>
        <end position="408"/>
    </location>
</feature>
<keyword evidence="3 4" id="KW-0285">Flavoprotein</keyword>
<dbReference type="PANTHER" id="PTHR14359">
    <property type="entry name" value="HOMO-OLIGOMERIC FLAVIN CONTAINING CYS DECARBOXYLASE FAMILY"/>
    <property type="match status" value="1"/>
</dbReference>
<protein>
    <recommendedName>
        <fullName evidence="3">Coenzyme A biosynthesis bifunctional protein CoaBC</fullName>
    </recommendedName>
    <alternativeName>
        <fullName evidence="3">DNA/pantothenate metabolism flavoprotein</fullName>
    </alternativeName>
    <alternativeName>
        <fullName evidence="3">Phosphopantothenoylcysteine synthetase/decarboxylase</fullName>
        <shortName evidence="3">PPCS-PPCDC</shortName>
    </alternativeName>
    <domain>
        <recommendedName>
            <fullName evidence="3">Phosphopantothenoylcysteine decarboxylase</fullName>
            <shortName evidence="3">PPC decarboxylase</shortName>
            <shortName evidence="3">PPC-DC</shortName>
            <ecNumber evidence="3">4.1.1.36</ecNumber>
        </recommendedName>
        <alternativeName>
            <fullName evidence="3">CoaC</fullName>
        </alternativeName>
    </domain>
    <domain>
        <recommendedName>
            <fullName evidence="3">Phosphopantothenate--cysteine ligase</fullName>
            <ecNumber evidence="3">6.3.2.5</ecNumber>
        </recommendedName>
        <alternativeName>
            <fullName evidence="3">CoaB</fullName>
        </alternativeName>
        <alternativeName>
            <fullName evidence="3">Phosphopantothenoylcysteine synthetase</fullName>
            <shortName evidence="3">PPC synthetase</shortName>
            <shortName evidence="3">PPC-S</shortName>
        </alternativeName>
    </domain>
</protein>
<feature type="active site" description="Proton donor" evidence="3">
    <location>
        <position position="169"/>
    </location>
</feature>
<dbReference type="EMBL" id="CP000112">
    <property type="protein sequence ID" value="ABB36840.1"/>
    <property type="molecule type" value="Genomic_DNA"/>
</dbReference>
<feature type="binding site" evidence="3">
    <location>
        <position position="289"/>
    </location>
    <ligand>
        <name>CTP</name>
        <dbReference type="ChEBI" id="CHEBI:37563"/>
    </ligand>
</feature>
<feature type="binding site" evidence="3">
    <location>
        <position position="299"/>
    </location>
    <ligand>
        <name>CTP</name>
        <dbReference type="ChEBI" id="CHEBI:37563"/>
    </ligand>
</feature>
<dbReference type="GO" id="GO:0071513">
    <property type="term" value="C:phosphopantothenoylcysteine decarboxylase complex"/>
    <property type="evidence" value="ECO:0007669"/>
    <property type="project" value="TreeGrafter"/>
</dbReference>
<keyword evidence="1 3" id="KW-0210">Decarboxylase</keyword>
<evidence type="ECO:0000256" key="2">
    <source>
        <dbReference type="ARBA" id="ARBA00023239"/>
    </source>
</evidence>
<gene>
    <name evidence="3" type="primary">coaBC</name>
    <name evidence="7" type="ordered locus">Dde_0039</name>
</gene>
<comment type="caution">
    <text evidence="3">Lacks conserved residue(s) required for the propagation of feature annotation.</text>
</comment>
<evidence type="ECO:0000256" key="3">
    <source>
        <dbReference type="HAMAP-Rule" id="MF_02225"/>
    </source>
</evidence>
<dbReference type="Pfam" id="PF02441">
    <property type="entry name" value="Flavoprotein"/>
    <property type="match status" value="1"/>
</dbReference>
<dbReference type="RefSeq" id="WP_011366232.1">
    <property type="nucleotide sequence ID" value="NC_007519.1"/>
</dbReference>
<proteinExistence type="inferred from homology"/>
<keyword evidence="3 4" id="KW-0436">Ligase</keyword>
<dbReference type="Gene3D" id="3.40.50.1950">
    <property type="entry name" value="Flavin prenyltransferase-like"/>
    <property type="match status" value="1"/>
</dbReference>
<dbReference type="GO" id="GO:0015941">
    <property type="term" value="P:pantothenate catabolic process"/>
    <property type="evidence" value="ECO:0007669"/>
    <property type="project" value="InterPro"/>
</dbReference>
<dbReference type="InterPro" id="IPR003382">
    <property type="entry name" value="Flavoprotein"/>
</dbReference>
<dbReference type="Pfam" id="PF04127">
    <property type="entry name" value="DFP"/>
    <property type="match status" value="1"/>
</dbReference>
<dbReference type="NCBIfam" id="TIGR00521">
    <property type="entry name" value="coaBC_dfp"/>
    <property type="match status" value="1"/>
</dbReference>
<comment type="similarity">
    <text evidence="3 4">In the C-terminal section; belongs to the PPC synthetase family.</text>
</comment>
<accession>Q317N6</accession>
<keyword evidence="8" id="KW-1185">Reference proteome</keyword>
<reference evidence="7 8" key="1">
    <citation type="journal article" date="2011" name="J. Bacteriol.">
        <title>Complete genome sequence and updated annotation of Desulfovibrio alaskensis G20.</title>
        <authorList>
            <person name="Hauser L.J."/>
            <person name="Land M.L."/>
            <person name="Brown S.D."/>
            <person name="Larimer F."/>
            <person name="Keller K.L."/>
            <person name="Rapp-Giles B.J."/>
            <person name="Price M.N."/>
            <person name="Lin M."/>
            <person name="Bruce D.C."/>
            <person name="Detter J.C."/>
            <person name="Tapia R."/>
            <person name="Han C.S."/>
            <person name="Goodwin L.A."/>
            <person name="Cheng J.F."/>
            <person name="Pitluck S."/>
            <person name="Copeland A."/>
            <person name="Lucas S."/>
            <person name="Nolan M."/>
            <person name="Lapidus A.L."/>
            <person name="Palumbo A.V."/>
            <person name="Wall J.D."/>
        </authorList>
    </citation>
    <scope>NUCLEOTIDE SEQUENCE [LARGE SCALE GENOMIC DNA]</scope>
    <source>
        <strain evidence="8">ATCC BAA 1058 / DSM 17464 / G20</strain>
    </source>
</reference>
<comment type="function">
    <text evidence="3">Catalyzes two sequential steps in the biosynthesis of coenzyme A. In the first step cysteine is conjugated to 4'-phosphopantothenate to form 4-phosphopantothenoylcysteine. In the second step the latter compound is decarboxylated to form 4'-phosphopantotheine.</text>
</comment>
<sequence length="408" mass="44013">MSPASVNAHLAFTGYLGRRLHMGVCGSVAAYKALDLLRRFKDTGADTGVTLTDSACQFITPLSFEALGASPVYTGMYPVGDDVFGHLTPGDACHAFLIAPATAATLARLACGLADDMLSCQALAFEGPLVIAPAMNPRMWNNPATQENWARLKQRGHVAVEPGCGRMACMDVGQGRLADLDTIFLYTLRAMTPQDMTGQQVMVTLGPTREQWDGVRFWSNPSSGVMGACFAVAAWLRGAQVHAVCGPATPWLPADITRHDVTGAAQMYQAAADLWPRMDTGIFTAAVADFSPEPFGAEKFKKSGTETLSIRFTPNTDILKTLGTAKRENQRIVGFAAETGNLHENAVGKLRRKNADMIVGNIVGTPESGFQSATNKVFVADKTGRTEEWPVQPKTEVAWRILDWLLQM</sequence>